<evidence type="ECO:0000256" key="1">
    <source>
        <dbReference type="SAM" id="MobiDB-lite"/>
    </source>
</evidence>
<proteinExistence type="predicted"/>
<dbReference type="EMBL" id="CADCUK010000211">
    <property type="protein sequence ID" value="CAA9397440.1"/>
    <property type="molecule type" value="Genomic_DNA"/>
</dbReference>
<protein>
    <submittedName>
        <fullName evidence="2">Uncharacterized protein</fullName>
    </submittedName>
</protein>
<feature type="compositionally biased region" description="Basic and acidic residues" evidence="1">
    <location>
        <begin position="101"/>
        <end position="115"/>
    </location>
</feature>
<feature type="region of interest" description="Disordered" evidence="1">
    <location>
        <begin position="1"/>
        <end position="132"/>
    </location>
</feature>
<feature type="compositionally biased region" description="Basic and acidic residues" evidence="1">
    <location>
        <begin position="35"/>
        <end position="50"/>
    </location>
</feature>
<reference evidence="2" key="1">
    <citation type="submission" date="2020-02" db="EMBL/GenBank/DDBJ databases">
        <authorList>
            <person name="Meier V. D."/>
        </authorList>
    </citation>
    <scope>NUCLEOTIDE SEQUENCE</scope>
    <source>
        <strain evidence="2">AVDCRST_MAG47</strain>
    </source>
</reference>
<gene>
    <name evidence="2" type="ORF">AVDCRST_MAG47-3201</name>
</gene>
<feature type="compositionally biased region" description="Basic residues" evidence="1">
    <location>
        <begin position="90"/>
        <end position="100"/>
    </location>
</feature>
<feature type="compositionally biased region" description="Basic residues" evidence="1">
    <location>
        <begin position="51"/>
        <end position="62"/>
    </location>
</feature>
<accession>A0A6J4NWA4</accession>
<name>A0A6J4NWA4_9ACTN</name>
<evidence type="ECO:0000313" key="2">
    <source>
        <dbReference type="EMBL" id="CAA9397440.1"/>
    </source>
</evidence>
<sequence length="132" mass="14136">DRASRLPPEGSRGARRTGSTIGADRRAHRAAVLRALRESAHRTADDEAPARQRRQRSRRPAARRGAQPDGVHADAPVPAAGHGGGEARAARRPARWHRGPALRDPDGAGRLDAGRGARPPGRPRPPGHARRL</sequence>
<feature type="non-terminal residue" evidence="2">
    <location>
        <position position="132"/>
    </location>
</feature>
<feature type="non-terminal residue" evidence="2">
    <location>
        <position position="1"/>
    </location>
</feature>
<organism evidence="2">
    <name type="scientific">uncultured Nocardioidaceae bacterium</name>
    <dbReference type="NCBI Taxonomy" id="253824"/>
    <lineage>
        <taxon>Bacteria</taxon>
        <taxon>Bacillati</taxon>
        <taxon>Actinomycetota</taxon>
        <taxon>Actinomycetes</taxon>
        <taxon>Propionibacteriales</taxon>
        <taxon>Nocardioidaceae</taxon>
        <taxon>environmental samples</taxon>
    </lineage>
</organism>
<dbReference type="AlphaFoldDB" id="A0A6J4NWA4"/>